<feature type="transmembrane region" description="Helical" evidence="5">
    <location>
        <begin position="123"/>
        <end position="143"/>
    </location>
</feature>
<dbReference type="InterPro" id="IPR006214">
    <property type="entry name" value="Bax_inhibitor_1-related"/>
</dbReference>
<comment type="similarity">
    <text evidence="5">Belongs to the BI1 family.</text>
</comment>
<reference evidence="6" key="1">
    <citation type="submission" date="2021-12" db="EMBL/GenBank/DDBJ databases">
        <authorList>
            <person name="King R."/>
        </authorList>
    </citation>
    <scope>NUCLEOTIDE SEQUENCE</scope>
</reference>
<keyword evidence="4 5" id="KW-0472">Membrane</keyword>
<keyword evidence="2 5" id="KW-0812">Transmembrane</keyword>
<evidence type="ECO:0000256" key="3">
    <source>
        <dbReference type="ARBA" id="ARBA00022989"/>
    </source>
</evidence>
<feature type="transmembrane region" description="Helical" evidence="5">
    <location>
        <begin position="216"/>
        <end position="239"/>
    </location>
</feature>
<dbReference type="AlphaFoldDB" id="A0A9P0C4W9"/>
<accession>A0A9P0C4W9</accession>
<feature type="transmembrane region" description="Helical" evidence="5">
    <location>
        <begin position="35"/>
        <end position="56"/>
    </location>
</feature>
<keyword evidence="3 5" id="KW-1133">Transmembrane helix</keyword>
<dbReference type="Pfam" id="PF01027">
    <property type="entry name" value="Bax1-I"/>
    <property type="match status" value="1"/>
</dbReference>
<gene>
    <name evidence="6" type="ORF">BEMITA_LOCUS6840</name>
</gene>
<dbReference type="EMBL" id="OU963865">
    <property type="protein sequence ID" value="CAH0769907.1"/>
    <property type="molecule type" value="Genomic_DNA"/>
</dbReference>
<feature type="transmembrane region" description="Helical" evidence="5">
    <location>
        <begin position="179"/>
        <end position="196"/>
    </location>
</feature>
<feature type="transmembrane region" description="Helical" evidence="5">
    <location>
        <begin position="68"/>
        <end position="86"/>
    </location>
</feature>
<dbReference type="CDD" id="cd10428">
    <property type="entry name" value="LFG_like"/>
    <property type="match status" value="1"/>
</dbReference>
<evidence type="ECO:0008006" key="8">
    <source>
        <dbReference type="Google" id="ProtNLM"/>
    </source>
</evidence>
<organism evidence="6 7">
    <name type="scientific">Bemisia tabaci</name>
    <name type="common">Sweetpotato whitefly</name>
    <name type="synonym">Aleurodes tabaci</name>
    <dbReference type="NCBI Taxonomy" id="7038"/>
    <lineage>
        <taxon>Eukaryota</taxon>
        <taxon>Metazoa</taxon>
        <taxon>Ecdysozoa</taxon>
        <taxon>Arthropoda</taxon>
        <taxon>Hexapoda</taxon>
        <taxon>Insecta</taxon>
        <taxon>Pterygota</taxon>
        <taxon>Neoptera</taxon>
        <taxon>Paraneoptera</taxon>
        <taxon>Hemiptera</taxon>
        <taxon>Sternorrhyncha</taxon>
        <taxon>Aleyrodoidea</taxon>
        <taxon>Aleyrodidae</taxon>
        <taxon>Aleyrodinae</taxon>
        <taxon>Bemisia</taxon>
    </lineage>
</organism>
<dbReference type="GO" id="GO:0016020">
    <property type="term" value="C:membrane"/>
    <property type="evidence" value="ECO:0007669"/>
    <property type="project" value="UniProtKB-SubCell"/>
</dbReference>
<feature type="transmembrane region" description="Helical" evidence="5">
    <location>
        <begin position="98"/>
        <end position="117"/>
    </location>
</feature>
<evidence type="ECO:0000256" key="2">
    <source>
        <dbReference type="ARBA" id="ARBA00022692"/>
    </source>
</evidence>
<dbReference type="PANTHER" id="PTHR23291">
    <property type="entry name" value="BAX INHIBITOR-RELATED"/>
    <property type="match status" value="1"/>
</dbReference>
<evidence type="ECO:0000256" key="5">
    <source>
        <dbReference type="RuleBase" id="RU004379"/>
    </source>
</evidence>
<evidence type="ECO:0000256" key="1">
    <source>
        <dbReference type="ARBA" id="ARBA00004141"/>
    </source>
</evidence>
<feature type="transmembrane region" description="Helical" evidence="5">
    <location>
        <begin position="155"/>
        <end position="173"/>
    </location>
</feature>
<dbReference type="PANTHER" id="PTHR23291:SF47">
    <property type="entry name" value="TRANSMEMBRANE BAX INHIBITOR MOTIF CONTAINING 7"/>
    <property type="match status" value="1"/>
</dbReference>
<evidence type="ECO:0000256" key="4">
    <source>
        <dbReference type="ARBA" id="ARBA00023136"/>
    </source>
</evidence>
<dbReference type="Proteomes" id="UP001152759">
    <property type="component" value="Chromosome 4"/>
</dbReference>
<sequence length="242" mass="26794">MPSQYGAYNNDDVGGGMGAYAFSDKTIRLGFIRKVYSILMCQLAITTAFIGMFKWNTAVNNLVKANPGMWWIAMIMMFITLFALTCCGDLSRKSPHNIILLFLFTVAESFLVAMFTIHFQTDTVLLAAGLCTVVCFGLTIFAFQTKIDFTVMGGALFIAVLILMLFGLVAIFFPGKTITLVYASGGAFIFSLYLIYDTQMMLGGNHKYSISPEDYVFAVLSLYMDIINIFINILTILGATRD</sequence>
<evidence type="ECO:0000313" key="6">
    <source>
        <dbReference type="EMBL" id="CAH0769907.1"/>
    </source>
</evidence>
<keyword evidence="7" id="KW-1185">Reference proteome</keyword>
<protein>
    <recommendedName>
        <fullName evidence="8">Protein lifeguard 1</fullName>
    </recommendedName>
</protein>
<name>A0A9P0C4W9_BEMTA</name>
<comment type="subcellular location">
    <subcellularLocation>
        <location evidence="1">Membrane</location>
        <topology evidence="1">Multi-pass membrane protein</topology>
    </subcellularLocation>
</comment>
<proteinExistence type="inferred from homology"/>
<evidence type="ECO:0000313" key="7">
    <source>
        <dbReference type="Proteomes" id="UP001152759"/>
    </source>
</evidence>